<feature type="transmembrane region" description="Helical" evidence="12">
    <location>
        <begin position="275"/>
        <end position="293"/>
    </location>
</feature>
<keyword evidence="6" id="KW-0560">Oxidoreductase</keyword>
<evidence type="ECO:0000313" key="13">
    <source>
        <dbReference type="EMBL" id="SVB61537.1"/>
    </source>
</evidence>
<dbReference type="InterPro" id="IPR003780">
    <property type="entry name" value="COX15/CtaA_fam"/>
</dbReference>
<dbReference type="GO" id="GO:0016020">
    <property type="term" value="C:membrane"/>
    <property type="evidence" value="ECO:0007669"/>
    <property type="project" value="UniProtKB-SubCell"/>
</dbReference>
<gene>
    <name evidence="13" type="ORF">METZ01_LOCUS214391</name>
</gene>
<feature type="transmembrane region" description="Helical" evidence="12">
    <location>
        <begin position="19"/>
        <end position="41"/>
    </location>
</feature>
<keyword evidence="4" id="KW-0479">Metal-binding</keyword>
<comment type="subcellular location">
    <subcellularLocation>
        <location evidence="1">Membrane</location>
        <topology evidence="1">Multi-pass membrane protein</topology>
    </subcellularLocation>
</comment>
<feature type="transmembrane region" description="Helical" evidence="12">
    <location>
        <begin position="132"/>
        <end position="152"/>
    </location>
</feature>
<evidence type="ECO:0000256" key="4">
    <source>
        <dbReference type="ARBA" id="ARBA00022723"/>
    </source>
</evidence>
<dbReference type="PANTHER" id="PTHR35457:SF1">
    <property type="entry name" value="HEME A SYNTHASE"/>
    <property type="match status" value="1"/>
</dbReference>
<evidence type="ECO:0000256" key="2">
    <source>
        <dbReference type="ARBA" id="ARBA00022475"/>
    </source>
</evidence>
<evidence type="ECO:0000256" key="3">
    <source>
        <dbReference type="ARBA" id="ARBA00022692"/>
    </source>
</evidence>
<feature type="transmembrane region" description="Helical" evidence="12">
    <location>
        <begin position="106"/>
        <end position="126"/>
    </location>
</feature>
<reference evidence="13" key="1">
    <citation type="submission" date="2018-05" db="EMBL/GenBank/DDBJ databases">
        <authorList>
            <person name="Lanie J.A."/>
            <person name="Ng W.-L."/>
            <person name="Kazmierczak K.M."/>
            <person name="Andrzejewski T.M."/>
            <person name="Davidsen T.M."/>
            <person name="Wayne K.J."/>
            <person name="Tettelin H."/>
            <person name="Glass J.I."/>
            <person name="Rusch D."/>
            <person name="Podicherti R."/>
            <person name="Tsui H.-C.T."/>
            <person name="Winkler M.E."/>
        </authorList>
    </citation>
    <scope>NUCLEOTIDE SEQUENCE</scope>
</reference>
<evidence type="ECO:0000256" key="10">
    <source>
        <dbReference type="ARBA" id="ARBA00023157"/>
    </source>
</evidence>
<comment type="pathway">
    <text evidence="11">Porphyrin-containing compound metabolism.</text>
</comment>
<keyword evidence="2" id="KW-1003">Cell membrane</keyword>
<dbReference type="GO" id="GO:0006784">
    <property type="term" value="P:heme A biosynthetic process"/>
    <property type="evidence" value="ECO:0007669"/>
    <property type="project" value="InterPro"/>
</dbReference>
<feature type="transmembrane region" description="Helical" evidence="12">
    <location>
        <begin position="77"/>
        <end position="94"/>
    </location>
</feature>
<protein>
    <recommendedName>
        <fullName evidence="14">Cytochrome oxidase assembly protein</fullName>
    </recommendedName>
</protein>
<dbReference type="Pfam" id="PF02628">
    <property type="entry name" value="COX15-CtaA"/>
    <property type="match status" value="2"/>
</dbReference>
<feature type="non-terminal residue" evidence="13">
    <location>
        <position position="1"/>
    </location>
</feature>
<evidence type="ECO:0000256" key="7">
    <source>
        <dbReference type="ARBA" id="ARBA00023004"/>
    </source>
</evidence>
<evidence type="ECO:0000256" key="1">
    <source>
        <dbReference type="ARBA" id="ARBA00004141"/>
    </source>
</evidence>
<evidence type="ECO:0000256" key="12">
    <source>
        <dbReference type="SAM" id="Phobius"/>
    </source>
</evidence>
<feature type="transmembrane region" description="Helical" evidence="12">
    <location>
        <begin position="173"/>
        <end position="195"/>
    </location>
</feature>
<sequence>VTVDAPDLRTAPRRLSPDAYLRICGVALVLLAGIVVTGAGVRLTGSGLGCSDWPTCEQDRFVPEAEIHGWIEFGNRLITGLVSIAVIAAVLGSLARSPRRSDLVRWSWGLVAGVIGQVVLGGIVVISHLNPWLVLGHFALSMVLVFNAVVLHHRAGDHSRPGPRAVAPLVRRLTGLLTGLTVLVLASGTLVTGTGPHTGSREDPIARLPFAVREVARVHGTTVVLVLIVVASLTLAVRRHVPSGDPLQQTVRWLVATVVTQATIGWTQYFTGVPVVLVGLHVAGATALWMVVVKLRLLAAGAASATSNEGDSGR</sequence>
<evidence type="ECO:0000256" key="5">
    <source>
        <dbReference type="ARBA" id="ARBA00022989"/>
    </source>
</evidence>
<keyword evidence="9 12" id="KW-0472">Membrane</keyword>
<dbReference type="PANTHER" id="PTHR35457">
    <property type="entry name" value="HEME A SYNTHASE"/>
    <property type="match status" value="1"/>
</dbReference>
<feature type="transmembrane region" description="Helical" evidence="12">
    <location>
        <begin position="250"/>
        <end position="269"/>
    </location>
</feature>
<organism evidence="13">
    <name type="scientific">marine metagenome</name>
    <dbReference type="NCBI Taxonomy" id="408172"/>
    <lineage>
        <taxon>unclassified sequences</taxon>
        <taxon>metagenomes</taxon>
        <taxon>ecological metagenomes</taxon>
    </lineage>
</organism>
<keyword evidence="8" id="KW-0350">Heme biosynthesis</keyword>
<name>A0A382FHD1_9ZZZZ</name>
<dbReference type="EMBL" id="UINC01049582">
    <property type="protein sequence ID" value="SVB61537.1"/>
    <property type="molecule type" value="Genomic_DNA"/>
</dbReference>
<proteinExistence type="predicted"/>
<evidence type="ECO:0000256" key="8">
    <source>
        <dbReference type="ARBA" id="ARBA00023133"/>
    </source>
</evidence>
<evidence type="ECO:0000256" key="9">
    <source>
        <dbReference type="ARBA" id="ARBA00023136"/>
    </source>
</evidence>
<evidence type="ECO:0000256" key="6">
    <source>
        <dbReference type="ARBA" id="ARBA00023002"/>
    </source>
</evidence>
<dbReference type="InterPro" id="IPR050450">
    <property type="entry name" value="COX15/CtaA_HemeA_synthase"/>
</dbReference>
<evidence type="ECO:0008006" key="14">
    <source>
        <dbReference type="Google" id="ProtNLM"/>
    </source>
</evidence>
<evidence type="ECO:0000256" key="11">
    <source>
        <dbReference type="ARBA" id="ARBA00023444"/>
    </source>
</evidence>
<keyword evidence="5 12" id="KW-1133">Transmembrane helix</keyword>
<feature type="transmembrane region" description="Helical" evidence="12">
    <location>
        <begin position="215"/>
        <end position="238"/>
    </location>
</feature>
<keyword evidence="3 12" id="KW-0812">Transmembrane</keyword>
<dbReference type="GO" id="GO:0046872">
    <property type="term" value="F:metal ion binding"/>
    <property type="evidence" value="ECO:0007669"/>
    <property type="project" value="UniProtKB-KW"/>
</dbReference>
<dbReference type="AlphaFoldDB" id="A0A382FHD1"/>
<dbReference type="GO" id="GO:0016491">
    <property type="term" value="F:oxidoreductase activity"/>
    <property type="evidence" value="ECO:0007669"/>
    <property type="project" value="UniProtKB-KW"/>
</dbReference>
<keyword evidence="10" id="KW-1015">Disulfide bond</keyword>
<keyword evidence="7" id="KW-0408">Iron</keyword>
<accession>A0A382FHD1</accession>